<dbReference type="RefSeq" id="WP_069365033.1">
    <property type="nucleotide sequence ID" value="NZ_CP012502.1"/>
</dbReference>
<evidence type="ECO:0000313" key="2">
    <source>
        <dbReference type="EMBL" id="AOM83011.1"/>
    </source>
</evidence>
<dbReference type="GO" id="GO:0016791">
    <property type="term" value="F:phosphatase activity"/>
    <property type="evidence" value="ECO:0007669"/>
    <property type="project" value="InterPro"/>
</dbReference>
<dbReference type="InterPro" id="IPR036412">
    <property type="entry name" value="HAD-like_sf"/>
</dbReference>
<organism evidence="2 3">
    <name type="scientific">Salisediminibacterium beveridgei</name>
    <dbReference type="NCBI Taxonomy" id="632773"/>
    <lineage>
        <taxon>Bacteria</taxon>
        <taxon>Bacillati</taxon>
        <taxon>Bacillota</taxon>
        <taxon>Bacilli</taxon>
        <taxon>Bacillales</taxon>
        <taxon>Bacillaceae</taxon>
        <taxon>Salisediminibacterium</taxon>
    </lineage>
</organism>
<accession>A0A1D7QVH1</accession>
<evidence type="ECO:0000256" key="1">
    <source>
        <dbReference type="ARBA" id="ARBA00022801"/>
    </source>
</evidence>
<dbReference type="Gene3D" id="3.40.50.1000">
    <property type="entry name" value="HAD superfamily/HAD-like"/>
    <property type="match status" value="1"/>
</dbReference>
<gene>
    <name evidence="2" type="primary">mtnX</name>
    <name evidence="2" type="ORF">BBEV_1650</name>
</gene>
<dbReference type="InterPro" id="IPR050849">
    <property type="entry name" value="HAD-like_hydrolase_phosphatase"/>
</dbReference>
<name>A0A1D7QVH1_9BACI</name>
<dbReference type="SUPFAM" id="SSF56784">
    <property type="entry name" value="HAD-like"/>
    <property type="match status" value="1"/>
</dbReference>
<dbReference type="OrthoDB" id="9804940at2"/>
<dbReference type="Proteomes" id="UP000094463">
    <property type="component" value="Chromosome"/>
</dbReference>
<keyword evidence="1" id="KW-0378">Hydrolase</keyword>
<sequence>MTSWAFVSDFDGTISKEDFYWLVIHQYYPEGESLYYKWKKGDFLDIEFLTKIFSSINEEEDKILEMIKEIPLDESVKPFIDEVHANGGDFIILSAGTDYYIRELLRMHSLPNVPVYSNRGFYQDGNIHLAVDPHNPFYSKRYGIDKQAVMKDLKNTYDYLFYYGDSEPDAHPAKEADRMYAKDGLVDILSSQGTPFTEVNSFKEIMNVQSQEGWPGKI</sequence>
<dbReference type="PANTHER" id="PTHR28181">
    <property type="entry name" value="UPF0655 PROTEIN YCR015C"/>
    <property type="match status" value="1"/>
</dbReference>
<dbReference type="AlphaFoldDB" id="A0A1D7QVH1"/>
<dbReference type="NCBIfam" id="TIGR01488">
    <property type="entry name" value="HAD-SF-IB"/>
    <property type="match status" value="1"/>
</dbReference>
<dbReference type="Pfam" id="PF12710">
    <property type="entry name" value="HAD"/>
    <property type="match status" value="1"/>
</dbReference>
<dbReference type="Gene3D" id="3.90.1470.20">
    <property type="match status" value="1"/>
</dbReference>
<dbReference type="KEGG" id="bbev:BBEV_1650"/>
<dbReference type="InterPro" id="IPR006384">
    <property type="entry name" value="HAD_hydro_PyrdxlP_Pase-like"/>
</dbReference>
<dbReference type="PANTHER" id="PTHR28181:SF1">
    <property type="entry name" value="COLD TOLERANCE PROTEIN 1"/>
    <property type="match status" value="1"/>
</dbReference>
<evidence type="ECO:0000313" key="3">
    <source>
        <dbReference type="Proteomes" id="UP000094463"/>
    </source>
</evidence>
<proteinExistence type="predicted"/>
<keyword evidence="3" id="KW-1185">Reference proteome</keyword>
<dbReference type="InterPro" id="IPR023214">
    <property type="entry name" value="HAD_sf"/>
</dbReference>
<dbReference type="STRING" id="632773.BBEV_1650"/>
<dbReference type="PATRIC" id="fig|632773.3.peg.1733"/>
<dbReference type="NCBIfam" id="TIGR01489">
    <property type="entry name" value="DKMTPPase-SF"/>
    <property type="match status" value="1"/>
</dbReference>
<dbReference type="EMBL" id="CP012502">
    <property type="protein sequence ID" value="AOM83011.1"/>
    <property type="molecule type" value="Genomic_DNA"/>
</dbReference>
<protein>
    <submittedName>
        <fullName evidence="2">2-hydroxy-3-keto-5-methylthiopentenyl-1-phosphate phosphatase related protein</fullName>
    </submittedName>
</protein>
<reference evidence="2 3" key="1">
    <citation type="submission" date="2015-08" db="EMBL/GenBank/DDBJ databases">
        <title>The complete genome sequence of Bacillus beveridgei MLTeJB.</title>
        <authorList>
            <person name="Hanson T.E."/>
            <person name="Mesa C."/>
            <person name="Basesman S.M."/>
            <person name="Oremland R.S."/>
        </authorList>
    </citation>
    <scope>NUCLEOTIDE SEQUENCE [LARGE SCALE GENOMIC DNA]</scope>
    <source>
        <strain evidence="2 3">MLTeJB</strain>
    </source>
</reference>